<feature type="compositionally biased region" description="Acidic residues" evidence="5">
    <location>
        <begin position="621"/>
        <end position="635"/>
    </location>
</feature>
<proteinExistence type="predicted"/>
<feature type="region of interest" description="Disordered" evidence="5">
    <location>
        <begin position="723"/>
        <end position="800"/>
    </location>
</feature>
<feature type="region of interest" description="Disordered" evidence="5">
    <location>
        <begin position="602"/>
        <end position="656"/>
    </location>
</feature>
<evidence type="ECO:0000256" key="5">
    <source>
        <dbReference type="SAM" id="MobiDB-lite"/>
    </source>
</evidence>
<dbReference type="InterPro" id="IPR016035">
    <property type="entry name" value="Acyl_Trfase/lysoPLipase"/>
</dbReference>
<feature type="domain" description="PNPLA" evidence="6">
    <location>
        <begin position="33"/>
        <end position="200"/>
    </location>
</feature>
<dbReference type="InterPro" id="IPR033562">
    <property type="entry name" value="PLPL"/>
</dbReference>
<evidence type="ECO:0000256" key="3">
    <source>
        <dbReference type="ARBA" id="ARBA00023098"/>
    </source>
</evidence>
<keyword evidence="2 4" id="KW-0378">Hydrolase</keyword>
<feature type="region of interest" description="Disordered" evidence="5">
    <location>
        <begin position="294"/>
        <end position="313"/>
    </location>
</feature>
<dbReference type="PROSITE" id="PS51635">
    <property type="entry name" value="PNPLA"/>
    <property type="match status" value="1"/>
</dbReference>
<keyword evidence="3 4" id="KW-0443">Lipid metabolism</keyword>
<keyword evidence="4" id="KW-0442">Lipid degradation</keyword>
<dbReference type="GO" id="GO:0004806">
    <property type="term" value="F:triacylglycerol lipase activity"/>
    <property type="evidence" value="ECO:0007669"/>
    <property type="project" value="UniProtKB-EC"/>
</dbReference>
<comment type="caution">
    <text evidence="7">The sequence shown here is derived from an EMBL/GenBank/DDBJ whole genome shotgun (WGS) entry which is preliminary data.</text>
</comment>
<dbReference type="CDD" id="cd07204">
    <property type="entry name" value="Pat_PNPLA_like"/>
    <property type="match status" value="1"/>
</dbReference>
<comment type="caution">
    <text evidence="4">Lacks conserved residue(s) required for the propagation of feature annotation.</text>
</comment>
<gene>
    <name evidence="7" type="ORF">niasHT_023270</name>
</gene>
<dbReference type="Gene3D" id="3.40.1090.10">
    <property type="entry name" value="Cytosolic phospholipase A2 catalytic domain"/>
    <property type="match status" value="1"/>
</dbReference>
<dbReference type="EMBL" id="JBICBT010000998">
    <property type="protein sequence ID" value="KAL3088652.1"/>
    <property type="molecule type" value="Genomic_DNA"/>
</dbReference>
<dbReference type="PANTHER" id="PTHR12406:SF41">
    <property type="entry name" value="BRUMMER, ISOFORM B-RELATED"/>
    <property type="match status" value="1"/>
</dbReference>
<dbReference type="EC" id="3.1.1.3" evidence="1"/>
<evidence type="ECO:0000313" key="7">
    <source>
        <dbReference type="EMBL" id="KAL3088652.1"/>
    </source>
</evidence>
<evidence type="ECO:0000256" key="1">
    <source>
        <dbReference type="ARBA" id="ARBA00013279"/>
    </source>
</evidence>
<dbReference type="FunFam" id="3.40.1090.10:FF:000003">
    <property type="entry name" value="Patatin-like phospholipase domain-containing protein 2"/>
    <property type="match status" value="1"/>
</dbReference>
<reference evidence="7 8" key="1">
    <citation type="submission" date="2024-10" db="EMBL/GenBank/DDBJ databases">
        <authorList>
            <person name="Kim D."/>
        </authorList>
    </citation>
    <scope>NUCLEOTIDE SEQUENCE [LARGE SCALE GENOMIC DNA]</scope>
    <source>
        <strain evidence="7">BH-2024</strain>
    </source>
</reference>
<feature type="compositionally biased region" description="Polar residues" evidence="5">
    <location>
        <begin position="642"/>
        <end position="656"/>
    </location>
</feature>
<feature type="compositionally biased region" description="Acidic residues" evidence="5">
    <location>
        <begin position="530"/>
        <end position="542"/>
    </location>
</feature>
<evidence type="ECO:0000256" key="2">
    <source>
        <dbReference type="ARBA" id="ARBA00022801"/>
    </source>
</evidence>
<feature type="region of interest" description="Disordered" evidence="5">
    <location>
        <begin position="522"/>
        <end position="548"/>
    </location>
</feature>
<feature type="active site" description="Nucleophile" evidence="4">
    <location>
        <position position="68"/>
    </location>
</feature>
<feature type="compositionally biased region" description="Basic and acidic residues" evidence="5">
    <location>
        <begin position="726"/>
        <end position="738"/>
    </location>
</feature>
<dbReference type="Proteomes" id="UP001620626">
    <property type="component" value="Unassembled WGS sequence"/>
</dbReference>
<dbReference type="PANTHER" id="PTHR12406">
    <property type="entry name" value="CALCIUM-INDEPENDENT PHOSPHOLIPASE A2 IPLA2 -RELATED"/>
    <property type="match status" value="1"/>
</dbReference>
<protein>
    <recommendedName>
        <fullName evidence="1">triacylglycerol lipase</fullName>
        <ecNumber evidence="1">3.1.1.3</ecNumber>
    </recommendedName>
</protein>
<dbReference type="SUPFAM" id="SSF52151">
    <property type="entry name" value="FabD/lysophospholipase-like"/>
    <property type="match status" value="1"/>
</dbReference>
<dbReference type="InterPro" id="IPR002641">
    <property type="entry name" value="PNPLA_dom"/>
</dbReference>
<name>A0ABD2JDJ5_9BILA</name>
<sequence>MPLSISEQNIPSTAHCHNETLELLANSSDAPQLSFAGCGFLCIYHAGVGAAIKEYAPHLASNRIKGSSAGAIAAAGLICDVCISQATSTILQVVTEARAGSLQALSPNFNIIGLLRTGLEQSLPPNAHILCSGRLFISATRARDYKNVIISEFDSREELIQAIICSCFIPFYCGLSAPCYRGEQYIDGGFSDNQPGKFDHGTITVSPFSGESDICPSDDDSASMFGFDFYGTPIQFTTQNLFRMVVTLFPPSPEICSRICRQGFEDTLRFLTKNCMAPCVKCLTVQSNAIPVTQQQQQKEEEEEKPIRNRSIRGNKWQTEEEKRWRKTASVSRMSNLRNECNRCFEHVDRAGPPRFSSVPLPNTILKSLSEMEERNCTWMNYLRRQRIFRWWYRLLIPVILPCELMQFGVNKIRNWLSSVATTEQCLARLQSVVDFFLAQIESHQLLHSPSPHFPAGVLSVGPISSFKIASSDAPASVEPPVAFAESMGTTARKISSAVLMEQRKASVAPLDLAMPWNSLAEAKESGEEKEGEEEEEEEKEEEEGKKEALQQLDEYCNRHEAILTFHYMDDTTNQLKMCQIFDAEGRNPRKDSESHAPISTTYFASDSADIASPAEHKEGGEDDSGLSLTEEEEKMPEQSRKASSSSAIPTFLAKSSSSVRRKDASAVRPFASVHPPRSFPQKLAISATAKPPLSVLRRHTFASQKASSFTANSRILFAVATPKNGKTEEEKWPKGGERGTQNRTAEMTARRGGIPQLIRRRTTTRLPSNKAGALQGNARRGFSTDSEGAVEERDIDEQR</sequence>
<evidence type="ECO:0000256" key="4">
    <source>
        <dbReference type="PROSITE-ProRule" id="PRU01161"/>
    </source>
</evidence>
<feature type="short sequence motif" description="GXSXG" evidence="4">
    <location>
        <begin position="66"/>
        <end position="70"/>
    </location>
</feature>
<dbReference type="AlphaFoldDB" id="A0ABD2JDJ5"/>
<feature type="active site" description="Proton acceptor" evidence="4">
    <location>
        <position position="187"/>
    </location>
</feature>
<keyword evidence="8" id="KW-1185">Reference proteome</keyword>
<organism evidence="7 8">
    <name type="scientific">Heterodera trifolii</name>
    <dbReference type="NCBI Taxonomy" id="157864"/>
    <lineage>
        <taxon>Eukaryota</taxon>
        <taxon>Metazoa</taxon>
        <taxon>Ecdysozoa</taxon>
        <taxon>Nematoda</taxon>
        <taxon>Chromadorea</taxon>
        <taxon>Rhabditida</taxon>
        <taxon>Tylenchina</taxon>
        <taxon>Tylenchomorpha</taxon>
        <taxon>Tylenchoidea</taxon>
        <taxon>Heteroderidae</taxon>
        <taxon>Heteroderinae</taxon>
        <taxon>Heterodera</taxon>
    </lineage>
</organism>
<feature type="short sequence motif" description="DGA/G" evidence="4">
    <location>
        <begin position="187"/>
        <end position="189"/>
    </location>
</feature>
<feature type="compositionally biased region" description="Basic and acidic residues" evidence="5">
    <location>
        <begin position="791"/>
        <end position="800"/>
    </location>
</feature>
<dbReference type="GO" id="GO:0016042">
    <property type="term" value="P:lipid catabolic process"/>
    <property type="evidence" value="ECO:0007669"/>
    <property type="project" value="UniProtKB-UniRule"/>
</dbReference>
<evidence type="ECO:0000259" key="6">
    <source>
        <dbReference type="PROSITE" id="PS51635"/>
    </source>
</evidence>
<evidence type="ECO:0000313" key="8">
    <source>
        <dbReference type="Proteomes" id="UP001620626"/>
    </source>
</evidence>
<accession>A0ABD2JDJ5</accession>
<dbReference type="Pfam" id="PF01734">
    <property type="entry name" value="Patatin"/>
    <property type="match status" value="1"/>
</dbReference>